<dbReference type="InterPro" id="IPR023186">
    <property type="entry name" value="IUNH"/>
</dbReference>
<dbReference type="InterPro" id="IPR036452">
    <property type="entry name" value="Ribo_hydro-like"/>
</dbReference>
<dbReference type="EC" id="3.2.2.-" evidence="4"/>
<gene>
    <name evidence="4" type="ORF">ACFQIC_12070</name>
</gene>
<proteinExistence type="predicted"/>
<organism evidence="4 5">
    <name type="scientific">Halobacillus seohaensis</name>
    <dbReference type="NCBI Taxonomy" id="447421"/>
    <lineage>
        <taxon>Bacteria</taxon>
        <taxon>Bacillati</taxon>
        <taxon>Bacillota</taxon>
        <taxon>Bacilli</taxon>
        <taxon>Bacillales</taxon>
        <taxon>Bacillaceae</taxon>
        <taxon>Halobacillus</taxon>
    </lineage>
</organism>
<dbReference type="SUPFAM" id="SSF53590">
    <property type="entry name" value="Nucleoside hydrolase"/>
    <property type="match status" value="1"/>
</dbReference>
<dbReference type="CDD" id="cd00455">
    <property type="entry name" value="nuc_hydro"/>
    <property type="match status" value="1"/>
</dbReference>
<dbReference type="GO" id="GO:0016798">
    <property type="term" value="F:hydrolase activity, acting on glycosyl bonds"/>
    <property type="evidence" value="ECO:0007669"/>
    <property type="project" value="UniProtKB-KW"/>
</dbReference>
<keyword evidence="1 4" id="KW-0378">Hydrolase</keyword>
<dbReference type="InterPro" id="IPR001910">
    <property type="entry name" value="Inosine/uridine_hydrolase_dom"/>
</dbReference>
<evidence type="ECO:0000313" key="4">
    <source>
        <dbReference type="EMBL" id="MFC7062592.1"/>
    </source>
</evidence>
<dbReference type="PANTHER" id="PTHR12304:SF4">
    <property type="entry name" value="URIDINE NUCLEOSIDASE"/>
    <property type="match status" value="1"/>
</dbReference>
<name>A0ABW2EJY3_9BACI</name>
<dbReference type="PANTHER" id="PTHR12304">
    <property type="entry name" value="INOSINE-URIDINE PREFERRING NUCLEOSIDE HYDROLASE"/>
    <property type="match status" value="1"/>
</dbReference>
<evidence type="ECO:0000256" key="2">
    <source>
        <dbReference type="ARBA" id="ARBA00023295"/>
    </source>
</evidence>
<dbReference type="EMBL" id="JBHSZV010000030">
    <property type="protein sequence ID" value="MFC7062592.1"/>
    <property type="molecule type" value="Genomic_DNA"/>
</dbReference>
<dbReference type="Proteomes" id="UP001596410">
    <property type="component" value="Unassembled WGS sequence"/>
</dbReference>
<sequence>MKKILLIVDPGIDDSFAIMYALLSPKIDIVGIVCQFGNVSREDALRNSSFLLNLARREDIPLINGASAPLSGLPPEHYYDIHGTHGMGELNIKNTMFKNIYPFHKIYDLITKYGKDLTIVSLSPLTSLALTYLHAGSNIRDVKEIFVMGGAFLVPGNASHLAEANIYGDPHAAKIVTTHGEGITFVPLNVSHRSIVSKEMIHYLSLQTDAPFSPILKPLMDYYSEQYQLSMPGINGAPLHDVTLLSILTNEDHYTTVNRQIFVDTDDLTKGLTHADFRPVPEMVDDHPINKIVLDINVEHLLNDFMKVMNSSS</sequence>
<comment type="caution">
    <text evidence="4">The sequence shown here is derived from an EMBL/GenBank/DDBJ whole genome shotgun (WGS) entry which is preliminary data.</text>
</comment>
<keyword evidence="2 4" id="KW-0326">Glycosidase</keyword>
<dbReference type="Gene3D" id="3.90.245.10">
    <property type="entry name" value="Ribonucleoside hydrolase-like"/>
    <property type="match status" value="1"/>
</dbReference>
<protein>
    <submittedName>
        <fullName evidence="4">Nucleoside hydrolase</fullName>
        <ecNumber evidence="4">3.2.2.-</ecNumber>
    </submittedName>
</protein>
<feature type="domain" description="Inosine/uridine-preferring nucleoside hydrolase" evidence="3">
    <location>
        <begin position="8"/>
        <end position="301"/>
    </location>
</feature>
<keyword evidence="5" id="KW-1185">Reference proteome</keyword>
<evidence type="ECO:0000259" key="3">
    <source>
        <dbReference type="Pfam" id="PF01156"/>
    </source>
</evidence>
<dbReference type="Pfam" id="PF01156">
    <property type="entry name" value="IU_nuc_hydro"/>
    <property type="match status" value="1"/>
</dbReference>
<evidence type="ECO:0000256" key="1">
    <source>
        <dbReference type="ARBA" id="ARBA00022801"/>
    </source>
</evidence>
<dbReference type="RefSeq" id="WP_204711188.1">
    <property type="nucleotide sequence ID" value="NZ_JBHSZV010000030.1"/>
</dbReference>
<reference evidence="5" key="1">
    <citation type="journal article" date="2019" name="Int. J. Syst. Evol. Microbiol.">
        <title>The Global Catalogue of Microorganisms (GCM) 10K type strain sequencing project: providing services to taxonomists for standard genome sequencing and annotation.</title>
        <authorList>
            <consortium name="The Broad Institute Genomics Platform"/>
            <consortium name="The Broad Institute Genome Sequencing Center for Infectious Disease"/>
            <person name="Wu L."/>
            <person name="Ma J."/>
        </authorList>
    </citation>
    <scope>NUCLEOTIDE SEQUENCE [LARGE SCALE GENOMIC DNA]</scope>
    <source>
        <strain evidence="5">CGMCC 4.1621</strain>
    </source>
</reference>
<accession>A0ABW2EJY3</accession>
<evidence type="ECO:0000313" key="5">
    <source>
        <dbReference type="Proteomes" id="UP001596410"/>
    </source>
</evidence>